<dbReference type="InterPro" id="IPR035965">
    <property type="entry name" value="PAS-like_dom_sf"/>
</dbReference>
<dbReference type="PROSITE" id="PS50887">
    <property type="entry name" value="GGDEF"/>
    <property type="match status" value="1"/>
</dbReference>
<dbReference type="EMBL" id="WHUG01000005">
    <property type="protein sequence ID" value="MQA39682.1"/>
    <property type="molecule type" value="Genomic_DNA"/>
</dbReference>
<dbReference type="SUPFAM" id="SSF55785">
    <property type="entry name" value="PYP-like sensor domain (PAS domain)"/>
    <property type="match status" value="1"/>
</dbReference>
<evidence type="ECO:0000313" key="4">
    <source>
        <dbReference type="EMBL" id="MQA39682.1"/>
    </source>
</evidence>
<evidence type="ECO:0000259" key="3">
    <source>
        <dbReference type="PROSITE" id="PS50887"/>
    </source>
</evidence>
<evidence type="ECO:0000256" key="1">
    <source>
        <dbReference type="ARBA" id="ARBA00012528"/>
    </source>
</evidence>
<sequence length="331" mass="37392">MTQLSIDELVEAIQCMPVGVTIIDSSLTMRFWNDAFSRLLDFPDEVMRPGVALEDLFYFNARRGDFGPGNADEQVRERIRLTLMFEPHHFVRTRPNGTILDITGRVIHGRGGEVIGFVTIYQDVTVERQHEQRLLATNKELQVAYDDLRQAQIGYAAMEEDRRHYYQLAVRDPLTGLFSRYYMEDAAARLIEMHERNASTQLALLVFDIDRFKGINDAYGHLSGDIVLRRIGELLSLQSRRTDVAVRFGGDEFAVFQSGVGENECLAFAERFRMVVGAAQFDGDMAGIKLSISLGVAEHRIGESMNDLLCRADAALYEAKRAGRNCARKAV</sequence>
<evidence type="ECO:0000256" key="2">
    <source>
        <dbReference type="ARBA" id="ARBA00034247"/>
    </source>
</evidence>
<reference evidence="4 5" key="1">
    <citation type="submission" date="2019-10" db="EMBL/GenBank/DDBJ databases">
        <title>Two novel species isolated from a subtropical stream in China.</title>
        <authorList>
            <person name="Lu H."/>
        </authorList>
    </citation>
    <scope>NUCLEOTIDE SEQUENCE [LARGE SCALE GENOMIC DNA]</scope>
    <source>
        <strain evidence="4 5">FT29W</strain>
    </source>
</reference>
<dbReference type="SMART" id="SM00267">
    <property type="entry name" value="GGDEF"/>
    <property type="match status" value="1"/>
</dbReference>
<dbReference type="InterPro" id="IPR050469">
    <property type="entry name" value="Diguanylate_Cyclase"/>
</dbReference>
<dbReference type="GO" id="GO:0043709">
    <property type="term" value="P:cell adhesion involved in single-species biofilm formation"/>
    <property type="evidence" value="ECO:0007669"/>
    <property type="project" value="TreeGrafter"/>
</dbReference>
<dbReference type="FunFam" id="3.30.70.270:FF:000001">
    <property type="entry name" value="Diguanylate cyclase domain protein"/>
    <property type="match status" value="1"/>
</dbReference>
<comment type="catalytic activity">
    <reaction evidence="2">
        <text>2 GTP = 3',3'-c-di-GMP + 2 diphosphate</text>
        <dbReference type="Rhea" id="RHEA:24898"/>
        <dbReference type="ChEBI" id="CHEBI:33019"/>
        <dbReference type="ChEBI" id="CHEBI:37565"/>
        <dbReference type="ChEBI" id="CHEBI:58805"/>
        <dbReference type="EC" id="2.7.7.65"/>
    </reaction>
</comment>
<gene>
    <name evidence="4" type="ORF">GEV02_16135</name>
</gene>
<dbReference type="CDD" id="cd00130">
    <property type="entry name" value="PAS"/>
    <property type="match status" value="1"/>
</dbReference>
<name>A0A6A7N3W4_9BURK</name>
<dbReference type="EC" id="2.7.7.65" evidence="1"/>
<dbReference type="InterPro" id="IPR043128">
    <property type="entry name" value="Rev_trsase/Diguanyl_cyclase"/>
</dbReference>
<dbReference type="GO" id="GO:0052621">
    <property type="term" value="F:diguanylate cyclase activity"/>
    <property type="evidence" value="ECO:0007669"/>
    <property type="project" value="UniProtKB-EC"/>
</dbReference>
<dbReference type="Proteomes" id="UP000440498">
    <property type="component" value="Unassembled WGS sequence"/>
</dbReference>
<dbReference type="CDD" id="cd01949">
    <property type="entry name" value="GGDEF"/>
    <property type="match status" value="1"/>
</dbReference>
<accession>A0A6A7N3W4</accession>
<dbReference type="GO" id="GO:0005886">
    <property type="term" value="C:plasma membrane"/>
    <property type="evidence" value="ECO:0007669"/>
    <property type="project" value="TreeGrafter"/>
</dbReference>
<dbReference type="Gene3D" id="3.30.70.270">
    <property type="match status" value="1"/>
</dbReference>
<dbReference type="GO" id="GO:1902201">
    <property type="term" value="P:negative regulation of bacterial-type flagellum-dependent cell motility"/>
    <property type="evidence" value="ECO:0007669"/>
    <property type="project" value="TreeGrafter"/>
</dbReference>
<organism evidence="4 5">
    <name type="scientific">Rugamonas aquatica</name>
    <dbReference type="NCBI Taxonomy" id="2743357"/>
    <lineage>
        <taxon>Bacteria</taxon>
        <taxon>Pseudomonadati</taxon>
        <taxon>Pseudomonadota</taxon>
        <taxon>Betaproteobacteria</taxon>
        <taxon>Burkholderiales</taxon>
        <taxon>Oxalobacteraceae</taxon>
        <taxon>Telluria group</taxon>
        <taxon>Rugamonas</taxon>
    </lineage>
</organism>
<feature type="domain" description="GGDEF" evidence="3">
    <location>
        <begin position="200"/>
        <end position="331"/>
    </location>
</feature>
<dbReference type="InterPro" id="IPR000160">
    <property type="entry name" value="GGDEF_dom"/>
</dbReference>
<dbReference type="PANTHER" id="PTHR45138:SF9">
    <property type="entry name" value="DIGUANYLATE CYCLASE DGCM-RELATED"/>
    <property type="match status" value="1"/>
</dbReference>
<dbReference type="InterPro" id="IPR029787">
    <property type="entry name" value="Nucleotide_cyclase"/>
</dbReference>
<proteinExistence type="predicted"/>
<evidence type="ECO:0000313" key="5">
    <source>
        <dbReference type="Proteomes" id="UP000440498"/>
    </source>
</evidence>
<dbReference type="SUPFAM" id="SSF55073">
    <property type="entry name" value="Nucleotide cyclase"/>
    <property type="match status" value="1"/>
</dbReference>
<keyword evidence="5" id="KW-1185">Reference proteome</keyword>
<protein>
    <recommendedName>
        <fullName evidence="1">diguanylate cyclase</fullName>
        <ecNumber evidence="1">2.7.7.65</ecNumber>
    </recommendedName>
</protein>
<dbReference type="InterPro" id="IPR000014">
    <property type="entry name" value="PAS"/>
</dbReference>
<comment type="caution">
    <text evidence="4">The sequence shown here is derived from an EMBL/GenBank/DDBJ whole genome shotgun (WGS) entry which is preliminary data.</text>
</comment>
<dbReference type="Gene3D" id="3.30.450.20">
    <property type="entry name" value="PAS domain"/>
    <property type="match status" value="1"/>
</dbReference>
<dbReference type="NCBIfam" id="TIGR00254">
    <property type="entry name" value="GGDEF"/>
    <property type="match status" value="1"/>
</dbReference>
<dbReference type="AlphaFoldDB" id="A0A6A7N3W4"/>
<dbReference type="Pfam" id="PF12860">
    <property type="entry name" value="PAS_7"/>
    <property type="match status" value="1"/>
</dbReference>
<dbReference type="Pfam" id="PF00990">
    <property type="entry name" value="GGDEF"/>
    <property type="match status" value="1"/>
</dbReference>
<dbReference type="PANTHER" id="PTHR45138">
    <property type="entry name" value="REGULATORY COMPONENTS OF SENSORY TRANSDUCTION SYSTEM"/>
    <property type="match status" value="1"/>
</dbReference>